<evidence type="ECO:0000313" key="1">
    <source>
        <dbReference type="EMBL" id="MFC0708814.1"/>
    </source>
</evidence>
<dbReference type="EMBL" id="JBHLSS010000028">
    <property type="protein sequence ID" value="MFC0708814.1"/>
    <property type="molecule type" value="Genomic_DNA"/>
</dbReference>
<organism evidence="1 2">
    <name type="scientific">Azorhizophilus paspali</name>
    <name type="common">Azotobacter paspali</name>
    <dbReference type="NCBI Taxonomy" id="69963"/>
    <lineage>
        <taxon>Bacteria</taxon>
        <taxon>Pseudomonadati</taxon>
        <taxon>Pseudomonadota</taxon>
        <taxon>Gammaproteobacteria</taxon>
        <taxon>Pseudomonadales</taxon>
        <taxon>Pseudomonadaceae</taxon>
        <taxon>Azorhizophilus</taxon>
    </lineage>
</organism>
<sequence>MSRKSEFKDTLGDFIAGQIANTNSPQAAMLTAAIKREIERQREAGIENENALSLDARYEDGDFEVRVAFREDYTMTVMYAEDTDNVTVGAIYLGLVEADDELCRLAGLMLSEGWVKGYDA</sequence>
<gene>
    <name evidence="1" type="ORF">ACFFGX_04135</name>
</gene>
<accession>A0ABV6SH02</accession>
<dbReference type="RefSeq" id="WP_376943127.1">
    <property type="nucleotide sequence ID" value="NZ_JBHLSS010000028.1"/>
</dbReference>
<dbReference type="Proteomes" id="UP001589891">
    <property type="component" value="Unassembled WGS sequence"/>
</dbReference>
<comment type="caution">
    <text evidence="1">The sequence shown here is derived from an EMBL/GenBank/DDBJ whole genome shotgun (WGS) entry which is preliminary data.</text>
</comment>
<protein>
    <submittedName>
        <fullName evidence="1">Uncharacterized protein</fullName>
    </submittedName>
</protein>
<evidence type="ECO:0000313" key="2">
    <source>
        <dbReference type="Proteomes" id="UP001589891"/>
    </source>
</evidence>
<name>A0ABV6SH02_AZOPA</name>
<reference evidence="1 2" key="1">
    <citation type="submission" date="2024-09" db="EMBL/GenBank/DDBJ databases">
        <authorList>
            <person name="Sun Q."/>
            <person name="Mori K."/>
        </authorList>
    </citation>
    <scope>NUCLEOTIDE SEQUENCE [LARGE SCALE GENOMIC DNA]</scope>
    <source>
        <strain evidence="1 2">NCAIM B.01794</strain>
    </source>
</reference>
<proteinExistence type="predicted"/>
<keyword evidence="2" id="KW-1185">Reference proteome</keyword>